<dbReference type="AlphaFoldDB" id="A0A3S8RUF6"/>
<dbReference type="CDD" id="cd00118">
    <property type="entry name" value="LysM"/>
    <property type="match status" value="1"/>
</dbReference>
<reference evidence="3 4" key="1">
    <citation type="submission" date="2018-11" db="EMBL/GenBank/DDBJ databases">
        <title>Genome sequencing of Paenibacillus lentus DSM25539(T).</title>
        <authorList>
            <person name="Kook J.-K."/>
            <person name="Park S.-N."/>
            <person name="Lim Y.K."/>
        </authorList>
    </citation>
    <scope>NUCLEOTIDE SEQUENCE [LARGE SCALE GENOMIC DNA]</scope>
    <source>
        <strain evidence="3 4">DSM 25539</strain>
    </source>
</reference>
<name>A0A3S8RUF6_9BACL</name>
<dbReference type="Pfam" id="PF20918">
    <property type="entry name" value="SPOCS_spoVID-N"/>
    <property type="match status" value="2"/>
</dbReference>
<dbReference type="SUPFAM" id="SSF54106">
    <property type="entry name" value="LysM domain"/>
    <property type="match status" value="1"/>
</dbReference>
<dbReference type="InterPro" id="IPR018392">
    <property type="entry name" value="LysM"/>
</dbReference>
<dbReference type="PROSITE" id="PS51782">
    <property type="entry name" value="LYSM"/>
    <property type="match status" value="1"/>
</dbReference>
<dbReference type="Pfam" id="PF01476">
    <property type="entry name" value="LysM"/>
    <property type="match status" value="1"/>
</dbReference>
<proteinExistence type="predicted"/>
<feature type="domain" description="LysM" evidence="2">
    <location>
        <begin position="410"/>
        <end position="453"/>
    </location>
</feature>
<gene>
    <name evidence="3" type="ORF">EIM92_10150</name>
</gene>
<dbReference type="Proteomes" id="UP000273145">
    <property type="component" value="Chromosome"/>
</dbReference>
<evidence type="ECO:0000313" key="4">
    <source>
        <dbReference type="Proteomes" id="UP000273145"/>
    </source>
</evidence>
<dbReference type="OrthoDB" id="2966368at2"/>
<organism evidence="3 4">
    <name type="scientific">Paenibacillus lentus</name>
    <dbReference type="NCBI Taxonomy" id="1338368"/>
    <lineage>
        <taxon>Bacteria</taxon>
        <taxon>Bacillati</taxon>
        <taxon>Bacillota</taxon>
        <taxon>Bacilli</taxon>
        <taxon>Bacillales</taxon>
        <taxon>Paenibacillaceae</taxon>
        <taxon>Paenibacillus</taxon>
    </lineage>
</organism>
<evidence type="ECO:0000259" key="2">
    <source>
        <dbReference type="PROSITE" id="PS51782"/>
    </source>
</evidence>
<keyword evidence="4" id="KW-1185">Reference proteome</keyword>
<dbReference type="RefSeq" id="WP_125082542.1">
    <property type="nucleotide sequence ID" value="NZ_CP034248.1"/>
</dbReference>
<sequence>MADQSYGLRFDIYERVHLSEDVVGIEELEEIELFPKIQVVPGEEYAALRGHLLLSGLYRGQGESCKLEHWIPVEITIPLSRINKLEEIAVEIENFDVDLLSARSLNITGVLSLQGIETTTLTGSGEWKDSEFIAAHESKLDDQEETNFVEELPVRAWTERAADKQNHEQVRALESTVSGFRENSAPEWHNSLESVEQPDLSKQPEDGHRDVISWTETSPLSTPTFWTDKEPVAAHSADEEQQPEESYTWFKEEITEHKDVESAAEQDHNTVEVVQAISRNLDPAEPQEPGSAPEAASALSSTASIDTETVEQFVQEDADLEIRPQPEEKKELKIALNSKKSDAAALGDDIGISKLLSAPRPNKDPDSSLEQGEEIVKLATEGQGDEEEEVRWKNLFIGNSEDQSPFRKIRLVIVQREETLDEIAERYNLSTRELQLYNRLAEHNLTEGQVLYIP</sequence>
<dbReference type="KEGG" id="plen:EIM92_10150"/>
<protein>
    <submittedName>
        <fullName evidence="3">LysM peptidoglycan-binding domain-containing protein</fullName>
    </submittedName>
</protein>
<dbReference type="SMART" id="SM00257">
    <property type="entry name" value="LysM"/>
    <property type="match status" value="1"/>
</dbReference>
<evidence type="ECO:0000256" key="1">
    <source>
        <dbReference type="SAM" id="MobiDB-lite"/>
    </source>
</evidence>
<feature type="region of interest" description="Disordered" evidence="1">
    <location>
        <begin position="282"/>
        <end position="301"/>
    </location>
</feature>
<evidence type="ECO:0000313" key="3">
    <source>
        <dbReference type="EMBL" id="AZK46484.1"/>
    </source>
</evidence>
<dbReference type="InterPro" id="IPR036779">
    <property type="entry name" value="LysM_dom_sf"/>
</dbReference>
<dbReference type="Gene3D" id="3.10.350.10">
    <property type="entry name" value="LysM domain"/>
    <property type="match status" value="1"/>
</dbReference>
<accession>A0A3S8RUF6</accession>
<dbReference type="InterPro" id="IPR048862">
    <property type="entry name" value="SPOCS_spoVID_N"/>
</dbReference>
<dbReference type="EMBL" id="CP034248">
    <property type="protein sequence ID" value="AZK46484.1"/>
    <property type="molecule type" value="Genomic_DNA"/>
</dbReference>